<dbReference type="EMBL" id="CM001888">
    <property type="protein sequence ID" value="EOY17864.1"/>
    <property type="molecule type" value="Genomic_DNA"/>
</dbReference>
<dbReference type="Gene3D" id="1.25.40.10">
    <property type="entry name" value="Tetratricopeptide repeat domain"/>
    <property type="match status" value="1"/>
</dbReference>
<name>A0A061FTB0_THECC</name>
<sequence>MELSFAPKSMQMSMLKLLPKPASFISSVWFATHGGRRQPLAYCLVRRSTLFSSRKFRGHNLKLARCVRFNDFSDGESSEWFGGDFQLFDYTEDEENHEEEPAPAVYEESGEEGKEMELSMQLLPSKVEFLEPYLLGIRPEPPYWPERDEVSRISIEHKANSLDIPLSLRIIKKKQRWKEGFVDAGEYAYCSVKNAFSSLVFIIRELQNHTWQIRENLQPEDLRVILTKMQGDLNSMFVWLFQQVFSKTPTLMVYLMLLLANFSVHSMAPQQPSTTQKAIAATMSLTEEESEETSGSGSSTSLQHTSGELDLWKSMVEEAARMQGGHHQKINMQFRPDNHEELVKRNIVYQMCIAEEPTNPLLVVNYARFLYLVAHDHDRAEEWFKRAIQIEPPDAEALGQYADFLWKVRNDHWEAEERYLQAVAADPENPHYASKYADFLWSTGAKDICFPLSSPHDSYNKVS</sequence>
<dbReference type="OMA" id="CASKYAN"/>
<dbReference type="InterPro" id="IPR011990">
    <property type="entry name" value="TPR-like_helical_dom_sf"/>
</dbReference>
<organism evidence="2 3">
    <name type="scientific">Theobroma cacao</name>
    <name type="common">Cacao</name>
    <name type="synonym">Cocoa</name>
    <dbReference type="NCBI Taxonomy" id="3641"/>
    <lineage>
        <taxon>Eukaryota</taxon>
        <taxon>Viridiplantae</taxon>
        <taxon>Streptophyta</taxon>
        <taxon>Embryophyta</taxon>
        <taxon>Tracheophyta</taxon>
        <taxon>Spermatophyta</taxon>
        <taxon>Magnoliopsida</taxon>
        <taxon>eudicotyledons</taxon>
        <taxon>Gunneridae</taxon>
        <taxon>Pentapetalae</taxon>
        <taxon>rosids</taxon>
        <taxon>malvids</taxon>
        <taxon>Malvales</taxon>
        <taxon>Malvaceae</taxon>
        <taxon>Byttnerioideae</taxon>
        <taxon>Theobroma</taxon>
    </lineage>
</organism>
<feature type="region of interest" description="Disordered" evidence="1">
    <location>
        <begin position="275"/>
        <end position="304"/>
    </location>
</feature>
<dbReference type="SUPFAM" id="SSF48452">
    <property type="entry name" value="TPR-like"/>
    <property type="match status" value="1"/>
</dbReference>
<dbReference type="eggNOG" id="ENOG502QSH2">
    <property type="taxonomic scope" value="Eukaryota"/>
</dbReference>
<gene>
    <name evidence="2" type="ORF">TCM_042571</name>
</gene>
<proteinExistence type="predicted"/>
<dbReference type="InParanoid" id="A0A061FTB0"/>
<evidence type="ECO:0000313" key="2">
    <source>
        <dbReference type="EMBL" id="EOY17864.1"/>
    </source>
</evidence>
<dbReference type="AlphaFoldDB" id="A0A061FTB0"/>
<dbReference type="Pfam" id="PF14559">
    <property type="entry name" value="TPR_19"/>
    <property type="match status" value="1"/>
</dbReference>
<dbReference type="Gramene" id="EOY17864">
    <property type="protein sequence ID" value="EOY17864"/>
    <property type="gene ID" value="TCM_042571"/>
</dbReference>
<keyword evidence="3" id="KW-1185">Reference proteome</keyword>
<dbReference type="PANTHER" id="PTHR26312:SF176">
    <property type="entry name" value="TETRATRICOPEPTIDE-LIKE HELICAL DOMAIN-CONTAINING PROTEIN-RELATED"/>
    <property type="match status" value="1"/>
</dbReference>
<evidence type="ECO:0000313" key="3">
    <source>
        <dbReference type="Proteomes" id="UP000026915"/>
    </source>
</evidence>
<dbReference type="HOGENOM" id="CLU_021229_1_0_1"/>
<dbReference type="Proteomes" id="UP000026915">
    <property type="component" value="Chromosome 10"/>
</dbReference>
<evidence type="ECO:0000256" key="1">
    <source>
        <dbReference type="SAM" id="MobiDB-lite"/>
    </source>
</evidence>
<reference evidence="2 3" key="1">
    <citation type="journal article" date="2013" name="Genome Biol.">
        <title>The genome sequence of the most widely cultivated cacao type and its use to identify candidate genes regulating pod color.</title>
        <authorList>
            <person name="Motamayor J.C."/>
            <person name="Mockaitis K."/>
            <person name="Schmutz J."/>
            <person name="Haiminen N."/>
            <person name="Iii D.L."/>
            <person name="Cornejo O."/>
            <person name="Findley S.D."/>
            <person name="Zheng P."/>
            <person name="Utro F."/>
            <person name="Royaert S."/>
            <person name="Saski C."/>
            <person name="Jenkins J."/>
            <person name="Podicheti R."/>
            <person name="Zhao M."/>
            <person name="Scheffler B.E."/>
            <person name="Stack J.C."/>
            <person name="Feltus F.A."/>
            <person name="Mustiga G.M."/>
            <person name="Amores F."/>
            <person name="Phillips W."/>
            <person name="Marelli J.P."/>
            <person name="May G.D."/>
            <person name="Shapiro H."/>
            <person name="Ma J."/>
            <person name="Bustamante C.D."/>
            <person name="Schnell R.J."/>
            <person name="Main D."/>
            <person name="Gilbert D."/>
            <person name="Parida L."/>
            <person name="Kuhn D.N."/>
        </authorList>
    </citation>
    <scope>NUCLEOTIDE SEQUENCE [LARGE SCALE GENOMIC DNA]</scope>
    <source>
        <strain evidence="3">cv. Matina 1-6</strain>
    </source>
</reference>
<dbReference type="PANTHER" id="PTHR26312">
    <property type="entry name" value="TETRATRICOPEPTIDE REPEAT PROTEIN 5"/>
    <property type="match status" value="1"/>
</dbReference>
<protein>
    <submittedName>
        <fullName evidence="2">Tetratricopeptide repeat-like superfamily protein, putative</fullName>
    </submittedName>
</protein>
<accession>A0A061FTB0</accession>
<feature type="compositionally biased region" description="Low complexity" evidence="1">
    <location>
        <begin position="293"/>
        <end position="302"/>
    </location>
</feature>